<protein>
    <submittedName>
        <fullName evidence="2">Uncharacterized protein</fullName>
    </submittedName>
</protein>
<dbReference type="EMBL" id="BEZZ01010704">
    <property type="protein sequence ID" value="GCC39289.1"/>
    <property type="molecule type" value="Genomic_DNA"/>
</dbReference>
<organism evidence="2 3">
    <name type="scientific">Chiloscyllium punctatum</name>
    <name type="common">Brownbanded bambooshark</name>
    <name type="synonym">Hemiscyllium punctatum</name>
    <dbReference type="NCBI Taxonomy" id="137246"/>
    <lineage>
        <taxon>Eukaryota</taxon>
        <taxon>Metazoa</taxon>
        <taxon>Chordata</taxon>
        <taxon>Craniata</taxon>
        <taxon>Vertebrata</taxon>
        <taxon>Chondrichthyes</taxon>
        <taxon>Elasmobranchii</taxon>
        <taxon>Galeomorphii</taxon>
        <taxon>Galeoidea</taxon>
        <taxon>Orectolobiformes</taxon>
        <taxon>Hemiscylliidae</taxon>
        <taxon>Chiloscyllium</taxon>
    </lineage>
</organism>
<evidence type="ECO:0000313" key="3">
    <source>
        <dbReference type="Proteomes" id="UP000287033"/>
    </source>
</evidence>
<dbReference type="Proteomes" id="UP000287033">
    <property type="component" value="Unassembled WGS sequence"/>
</dbReference>
<gene>
    <name evidence="2" type="ORF">chiPu_0022746</name>
</gene>
<accession>A0A401T9H2</accession>
<dbReference type="AlphaFoldDB" id="A0A401T9H2"/>
<sequence length="74" mass="7794">KPAAGTSGVGPADDDGADVQPLDHGYHVPTEVLGDWNESRESQSELTGSPALANKESCPNPRPRKLSPRLFGGR</sequence>
<evidence type="ECO:0000313" key="2">
    <source>
        <dbReference type="EMBL" id="GCC39289.1"/>
    </source>
</evidence>
<proteinExistence type="predicted"/>
<reference evidence="2 3" key="1">
    <citation type="journal article" date="2018" name="Nat. Ecol. Evol.">
        <title>Shark genomes provide insights into elasmobranch evolution and the origin of vertebrates.</title>
        <authorList>
            <person name="Hara Y"/>
            <person name="Yamaguchi K"/>
            <person name="Onimaru K"/>
            <person name="Kadota M"/>
            <person name="Koyanagi M"/>
            <person name="Keeley SD"/>
            <person name="Tatsumi K"/>
            <person name="Tanaka K"/>
            <person name="Motone F"/>
            <person name="Kageyama Y"/>
            <person name="Nozu R"/>
            <person name="Adachi N"/>
            <person name="Nishimura O"/>
            <person name="Nakagawa R"/>
            <person name="Tanegashima C"/>
            <person name="Kiyatake I"/>
            <person name="Matsumoto R"/>
            <person name="Murakumo K"/>
            <person name="Nishida K"/>
            <person name="Terakita A"/>
            <person name="Kuratani S"/>
            <person name="Sato K"/>
            <person name="Hyodo S Kuraku.S."/>
        </authorList>
    </citation>
    <scope>NUCLEOTIDE SEQUENCE [LARGE SCALE GENOMIC DNA]</scope>
</reference>
<feature type="region of interest" description="Disordered" evidence="1">
    <location>
        <begin position="1"/>
        <end position="74"/>
    </location>
</feature>
<keyword evidence="3" id="KW-1185">Reference proteome</keyword>
<name>A0A401T9H2_CHIPU</name>
<evidence type="ECO:0000256" key="1">
    <source>
        <dbReference type="SAM" id="MobiDB-lite"/>
    </source>
</evidence>
<feature type="non-terminal residue" evidence="2">
    <location>
        <position position="1"/>
    </location>
</feature>
<comment type="caution">
    <text evidence="2">The sequence shown here is derived from an EMBL/GenBank/DDBJ whole genome shotgun (WGS) entry which is preliminary data.</text>
</comment>